<dbReference type="InParanoid" id="A0A423X2M2"/>
<keyword evidence="14" id="KW-1185">Reference proteome</keyword>
<feature type="transmembrane region" description="Helical" evidence="11">
    <location>
        <begin position="6"/>
        <end position="24"/>
    </location>
</feature>
<evidence type="ECO:0000256" key="4">
    <source>
        <dbReference type="ARBA" id="ARBA00022692"/>
    </source>
</evidence>
<dbReference type="InterPro" id="IPR051410">
    <property type="entry name" value="Ferric/Cupric_Reductase"/>
</dbReference>
<dbReference type="InterPro" id="IPR017927">
    <property type="entry name" value="FAD-bd_FR_type"/>
</dbReference>
<name>A0A423X2M2_9PEZI</name>
<dbReference type="GO" id="GO:0006879">
    <property type="term" value="P:intracellular iron ion homeostasis"/>
    <property type="evidence" value="ECO:0007669"/>
    <property type="project" value="TreeGrafter"/>
</dbReference>
<dbReference type="SFLD" id="SFLDS00052">
    <property type="entry name" value="Ferric_Reductase_Domain"/>
    <property type="match status" value="1"/>
</dbReference>
<keyword evidence="6 11" id="KW-1133">Transmembrane helix</keyword>
<feature type="transmembrane region" description="Helical" evidence="11">
    <location>
        <begin position="69"/>
        <end position="90"/>
    </location>
</feature>
<gene>
    <name evidence="13" type="ORF">VPNG_06550</name>
</gene>
<dbReference type="SUPFAM" id="SSF52343">
    <property type="entry name" value="Ferredoxin reductase-like, C-terminal NADP-linked domain"/>
    <property type="match status" value="1"/>
</dbReference>
<feature type="transmembrane region" description="Helical" evidence="11">
    <location>
        <begin position="36"/>
        <end position="57"/>
    </location>
</feature>
<dbReference type="Gene3D" id="3.40.50.80">
    <property type="entry name" value="Nucleotide-binding domain of ferredoxin-NADP reductase (FNR) module"/>
    <property type="match status" value="1"/>
</dbReference>
<dbReference type="InterPro" id="IPR013130">
    <property type="entry name" value="Fe3_Rdtase_TM_dom"/>
</dbReference>
<dbReference type="GO" id="GO:0015677">
    <property type="term" value="P:copper ion import"/>
    <property type="evidence" value="ECO:0007669"/>
    <property type="project" value="TreeGrafter"/>
</dbReference>
<dbReference type="Proteomes" id="UP000285146">
    <property type="component" value="Unassembled WGS sequence"/>
</dbReference>
<dbReference type="InterPro" id="IPR013121">
    <property type="entry name" value="Fe_red_NAD-bd_6"/>
</dbReference>
<keyword evidence="7" id="KW-0560">Oxidoreductase</keyword>
<dbReference type="AlphaFoldDB" id="A0A423X2M2"/>
<evidence type="ECO:0000256" key="11">
    <source>
        <dbReference type="SAM" id="Phobius"/>
    </source>
</evidence>
<comment type="subcellular location">
    <subcellularLocation>
        <location evidence="1">Membrane</location>
        <topology evidence="1">Multi-pass membrane protein</topology>
    </subcellularLocation>
</comment>
<dbReference type="STRING" id="1230097.A0A423X2M2"/>
<feature type="transmembrane region" description="Helical" evidence="11">
    <location>
        <begin position="122"/>
        <end position="141"/>
    </location>
</feature>
<dbReference type="Pfam" id="PF08022">
    <property type="entry name" value="FAD_binding_8"/>
    <property type="match status" value="1"/>
</dbReference>
<dbReference type="SFLD" id="SFLDG01168">
    <property type="entry name" value="Ferric_reductase_subgroup_(FRE"/>
    <property type="match status" value="1"/>
</dbReference>
<keyword evidence="3" id="KW-0813">Transport</keyword>
<proteinExistence type="inferred from homology"/>
<evidence type="ECO:0000256" key="6">
    <source>
        <dbReference type="ARBA" id="ARBA00022989"/>
    </source>
</evidence>
<reference evidence="13 14" key="1">
    <citation type="submission" date="2015-09" db="EMBL/GenBank/DDBJ databases">
        <title>Host preference determinants of Valsa canker pathogens revealed by comparative genomics.</title>
        <authorList>
            <person name="Yin Z."/>
            <person name="Huang L."/>
        </authorList>
    </citation>
    <scope>NUCLEOTIDE SEQUENCE [LARGE SCALE GENOMIC DNA]</scope>
    <source>
        <strain evidence="13 14">SXYLt</strain>
    </source>
</reference>
<dbReference type="CDD" id="cd06186">
    <property type="entry name" value="NOX_Duox_like_FAD_NADP"/>
    <property type="match status" value="1"/>
</dbReference>
<comment type="caution">
    <text evidence="13">The sequence shown here is derived from an EMBL/GenBank/DDBJ whole genome shotgun (WGS) entry which is preliminary data.</text>
</comment>
<evidence type="ECO:0000256" key="3">
    <source>
        <dbReference type="ARBA" id="ARBA00022448"/>
    </source>
</evidence>
<dbReference type="GO" id="GO:0005886">
    <property type="term" value="C:plasma membrane"/>
    <property type="evidence" value="ECO:0007669"/>
    <property type="project" value="TreeGrafter"/>
</dbReference>
<comment type="similarity">
    <text evidence="2">Belongs to the ferric reductase (FRE) family.</text>
</comment>
<dbReference type="InterPro" id="IPR013112">
    <property type="entry name" value="FAD-bd_8"/>
</dbReference>
<dbReference type="PANTHER" id="PTHR32361:SF28">
    <property type="entry name" value="FRP1P"/>
    <property type="match status" value="1"/>
</dbReference>
<organism evidence="13 14">
    <name type="scientific">Cytospora leucostoma</name>
    <dbReference type="NCBI Taxonomy" id="1230097"/>
    <lineage>
        <taxon>Eukaryota</taxon>
        <taxon>Fungi</taxon>
        <taxon>Dikarya</taxon>
        <taxon>Ascomycota</taxon>
        <taxon>Pezizomycotina</taxon>
        <taxon>Sordariomycetes</taxon>
        <taxon>Sordariomycetidae</taxon>
        <taxon>Diaporthales</taxon>
        <taxon>Cytosporaceae</taxon>
        <taxon>Cytospora</taxon>
    </lineage>
</organism>
<evidence type="ECO:0000256" key="8">
    <source>
        <dbReference type="ARBA" id="ARBA00023065"/>
    </source>
</evidence>
<evidence type="ECO:0000256" key="2">
    <source>
        <dbReference type="ARBA" id="ARBA00006278"/>
    </source>
</evidence>
<dbReference type="Pfam" id="PF01794">
    <property type="entry name" value="Ferric_reduct"/>
    <property type="match status" value="1"/>
</dbReference>
<feature type="domain" description="FAD-binding FR-type" evidence="12">
    <location>
        <begin position="133"/>
        <end position="245"/>
    </location>
</feature>
<keyword evidence="5" id="KW-0249">Electron transport</keyword>
<dbReference type="PANTHER" id="PTHR32361">
    <property type="entry name" value="FERRIC/CUPRIC REDUCTASE TRANSMEMBRANE COMPONENT"/>
    <property type="match status" value="1"/>
</dbReference>
<evidence type="ECO:0000256" key="5">
    <source>
        <dbReference type="ARBA" id="ARBA00022982"/>
    </source>
</evidence>
<feature type="region of interest" description="Disordered" evidence="10">
    <location>
        <begin position="319"/>
        <end position="354"/>
    </location>
</feature>
<dbReference type="GO" id="GO:0006826">
    <property type="term" value="P:iron ion transport"/>
    <property type="evidence" value="ECO:0007669"/>
    <property type="project" value="TreeGrafter"/>
</dbReference>
<evidence type="ECO:0000256" key="1">
    <source>
        <dbReference type="ARBA" id="ARBA00004141"/>
    </source>
</evidence>
<dbReference type="EMBL" id="LKEB01000029">
    <property type="protein sequence ID" value="ROW10059.1"/>
    <property type="molecule type" value="Genomic_DNA"/>
</dbReference>
<protein>
    <recommendedName>
        <fullName evidence="12">FAD-binding FR-type domain-containing protein</fullName>
    </recommendedName>
</protein>
<evidence type="ECO:0000313" key="13">
    <source>
        <dbReference type="EMBL" id="ROW10059.1"/>
    </source>
</evidence>
<accession>A0A423X2M2</accession>
<feature type="transmembrane region" description="Helical" evidence="11">
    <location>
        <begin position="97"/>
        <end position="116"/>
    </location>
</feature>
<keyword evidence="4 11" id="KW-0812">Transmembrane</keyword>
<dbReference type="GO" id="GO:0000293">
    <property type="term" value="F:ferric-chelate reductase activity"/>
    <property type="evidence" value="ECO:0007669"/>
    <property type="project" value="UniProtKB-ARBA"/>
</dbReference>
<evidence type="ECO:0000256" key="10">
    <source>
        <dbReference type="SAM" id="MobiDB-lite"/>
    </source>
</evidence>
<dbReference type="Pfam" id="PF08030">
    <property type="entry name" value="NAD_binding_6"/>
    <property type="match status" value="1"/>
</dbReference>
<dbReference type="InterPro" id="IPR039261">
    <property type="entry name" value="FNR_nucleotide-bd"/>
</dbReference>
<sequence>MLSANFALVIFLSLKNTPLAFLSAYSYERLNGLHQIAGYTSFAYLVLHAAMYTRYFLVNDKIEVLQEASTVAGIVAGFAFLGIVISAAIIRKIWYEAFYVIHIVCFIVALVCASYHQPGLEAGLIIIFGLIAAMWVADRAIRAARLLYRSVNNEATLEPLPEGGTKITLTKRPFGAVPGKHCFLWIPQIRMFESHPFTIVASEPLEFVVNAHDGFTRDLHRHALASPGVKLKASVDGPYGTFPDPMEFDRVVLVAGGSGASFTFGLAVNMLERMWPESTKHITFIWTVKKHDNLKWFSKHLQTLRTHDHSPKVNVSLYTTRAPSTTDSDSDSRGSVGISEHTINSPSRPIRGNDEKALEHGIVPATSEDSMATAYSLADATITNLHRDIKAGRPDTAALIREAVSSTPAHQRVLVAACGPDGLMRVVRDTTASLIRGDGPGVELHCEQFGW</sequence>
<dbReference type="OrthoDB" id="10006946at2759"/>
<evidence type="ECO:0000256" key="7">
    <source>
        <dbReference type="ARBA" id="ARBA00023002"/>
    </source>
</evidence>
<keyword evidence="9 11" id="KW-0472">Membrane</keyword>
<evidence type="ECO:0000313" key="14">
    <source>
        <dbReference type="Proteomes" id="UP000285146"/>
    </source>
</evidence>
<evidence type="ECO:0000256" key="9">
    <source>
        <dbReference type="ARBA" id="ARBA00023136"/>
    </source>
</evidence>
<keyword evidence="8" id="KW-0406">Ion transport</keyword>
<evidence type="ECO:0000259" key="12">
    <source>
        <dbReference type="PROSITE" id="PS51384"/>
    </source>
</evidence>
<dbReference type="PROSITE" id="PS51384">
    <property type="entry name" value="FAD_FR"/>
    <property type="match status" value="1"/>
</dbReference>